<feature type="active site" description="Proton acceptor; specific for D-alanine" evidence="5">
    <location>
        <position position="39"/>
    </location>
</feature>
<dbReference type="FunFam" id="2.40.37.10:FF:000006">
    <property type="entry name" value="Alanine racemase"/>
    <property type="match status" value="1"/>
</dbReference>
<dbReference type="GO" id="GO:0009252">
    <property type="term" value="P:peptidoglycan biosynthetic process"/>
    <property type="evidence" value="ECO:0007669"/>
    <property type="project" value="TreeGrafter"/>
</dbReference>
<proteinExistence type="inferred from homology"/>
<dbReference type="HAMAP" id="MF_01201">
    <property type="entry name" value="Ala_racemase"/>
    <property type="match status" value="1"/>
</dbReference>
<dbReference type="SUPFAM" id="SSF50621">
    <property type="entry name" value="Alanine racemase C-terminal domain-like"/>
    <property type="match status" value="1"/>
</dbReference>
<dbReference type="InterPro" id="IPR029066">
    <property type="entry name" value="PLP-binding_barrel"/>
</dbReference>
<dbReference type="RefSeq" id="WP_262428485.1">
    <property type="nucleotide sequence ID" value="NZ_JACRTG010000005.1"/>
</dbReference>
<comment type="pathway">
    <text evidence="5">Amino-acid biosynthesis; D-alanine biosynthesis; D-alanine from L-alanine: step 1/1.</text>
</comment>
<dbReference type="Pfam" id="PF01168">
    <property type="entry name" value="Ala_racemase_N"/>
    <property type="match status" value="1"/>
</dbReference>
<dbReference type="Gene3D" id="2.40.37.10">
    <property type="entry name" value="Lyase, Ornithine Decarboxylase, Chain A, domain 1"/>
    <property type="match status" value="1"/>
</dbReference>
<dbReference type="EMBL" id="JACRTG010000005">
    <property type="protein sequence ID" value="MBC8587014.1"/>
    <property type="molecule type" value="Genomic_DNA"/>
</dbReference>
<dbReference type="InterPro" id="IPR001608">
    <property type="entry name" value="Ala_racemase_N"/>
</dbReference>
<comment type="similarity">
    <text evidence="5">Belongs to the alanine racemase family.</text>
</comment>
<sequence length="388" mass="43566">MKELTRPAWLEINLNDLACNYNQIRKALNKGTDLMAIIKADAYENGAIQIANELMKQGVDKFGVATLSEALHIRKSIEGAKILIMGYTPDYLMKKAIEEDIDITVYMVEQAKLASELAKKLNKDALIHIKIETGMNRLGFMPTEESIMAIQKIYSMNNIKIEGIFTHFAASDNDPSYTFNQAKKFDYIVDGLKKLGLRIPLRHVSNSAAIMRYRELDYDMVRAGIILYGVYTSPDEDRDTVHLTNILSLKAQISNVKEIEKGEKISYGLTYETLRKSKIATVPIGYADGYSRSLSNKGSVIVKNTIVPVVGRICMDQLMIDVTELDVKVGDEVVLMGKSGDKEITIEEIAMKIGGIPAEVFCMMNKRLPRVYIKDGKVEEVVDYLLEI</sequence>
<evidence type="ECO:0000256" key="3">
    <source>
        <dbReference type="ARBA" id="ARBA00022898"/>
    </source>
</evidence>
<dbReference type="EC" id="5.1.1.1" evidence="5"/>
<dbReference type="SMART" id="SM01005">
    <property type="entry name" value="Ala_racemase_C"/>
    <property type="match status" value="1"/>
</dbReference>
<dbReference type="SUPFAM" id="SSF51419">
    <property type="entry name" value="PLP-binding barrel"/>
    <property type="match status" value="1"/>
</dbReference>
<feature type="modified residue" description="N6-(pyridoxal phosphate)lysine" evidence="5 6">
    <location>
        <position position="39"/>
    </location>
</feature>
<feature type="active site" description="Proton acceptor; specific for L-alanine" evidence="5">
    <location>
        <position position="267"/>
    </location>
</feature>
<organism evidence="9 10">
    <name type="scientific">Paratissierella segnis</name>
    <dbReference type="NCBI Taxonomy" id="2763679"/>
    <lineage>
        <taxon>Bacteria</taxon>
        <taxon>Bacillati</taxon>
        <taxon>Bacillota</taxon>
        <taxon>Tissierellia</taxon>
        <taxon>Tissierellales</taxon>
        <taxon>Tissierellaceae</taxon>
        <taxon>Paratissierella</taxon>
    </lineage>
</organism>
<evidence type="ECO:0000256" key="6">
    <source>
        <dbReference type="PIRSR" id="PIRSR600821-50"/>
    </source>
</evidence>
<dbReference type="FunFam" id="3.20.20.10:FF:000002">
    <property type="entry name" value="Alanine racemase"/>
    <property type="match status" value="1"/>
</dbReference>
<gene>
    <name evidence="9" type="primary">alr</name>
    <name evidence="9" type="ORF">H8707_01995</name>
</gene>
<evidence type="ECO:0000256" key="5">
    <source>
        <dbReference type="HAMAP-Rule" id="MF_01201"/>
    </source>
</evidence>
<evidence type="ECO:0000313" key="10">
    <source>
        <dbReference type="Proteomes" id="UP000601171"/>
    </source>
</evidence>
<dbReference type="InterPro" id="IPR000821">
    <property type="entry name" value="Ala_racemase"/>
</dbReference>
<dbReference type="PRINTS" id="PR00992">
    <property type="entry name" value="ALARACEMASE"/>
</dbReference>
<reference evidence="9" key="1">
    <citation type="submission" date="2020-08" db="EMBL/GenBank/DDBJ databases">
        <title>Genome public.</title>
        <authorList>
            <person name="Liu C."/>
            <person name="Sun Q."/>
        </authorList>
    </citation>
    <scope>NUCLEOTIDE SEQUENCE</scope>
    <source>
        <strain evidence="9">BX21</strain>
    </source>
</reference>
<evidence type="ECO:0000313" key="9">
    <source>
        <dbReference type="EMBL" id="MBC8587014.1"/>
    </source>
</evidence>
<dbReference type="Pfam" id="PF00842">
    <property type="entry name" value="Ala_racemase_C"/>
    <property type="match status" value="1"/>
</dbReference>
<dbReference type="GO" id="GO:0030632">
    <property type="term" value="P:D-alanine biosynthetic process"/>
    <property type="evidence" value="ECO:0007669"/>
    <property type="project" value="UniProtKB-UniRule"/>
</dbReference>
<comment type="catalytic activity">
    <reaction evidence="1 5">
        <text>L-alanine = D-alanine</text>
        <dbReference type="Rhea" id="RHEA:20249"/>
        <dbReference type="ChEBI" id="CHEBI:57416"/>
        <dbReference type="ChEBI" id="CHEBI:57972"/>
        <dbReference type="EC" id="5.1.1.1"/>
    </reaction>
</comment>
<comment type="function">
    <text evidence="5">Catalyzes the interconversion of L-alanine and D-alanine. May also act on other amino acids.</text>
</comment>
<dbReference type="CDD" id="cd00430">
    <property type="entry name" value="PLPDE_III_AR"/>
    <property type="match status" value="1"/>
</dbReference>
<dbReference type="GO" id="GO:0008784">
    <property type="term" value="F:alanine racemase activity"/>
    <property type="evidence" value="ECO:0007669"/>
    <property type="project" value="UniProtKB-UniRule"/>
</dbReference>
<name>A0A926EV37_9FIRM</name>
<keyword evidence="3 5" id="KW-0663">Pyridoxal phosphate</keyword>
<evidence type="ECO:0000259" key="8">
    <source>
        <dbReference type="SMART" id="SM01005"/>
    </source>
</evidence>
<dbReference type="Gene3D" id="3.20.20.10">
    <property type="entry name" value="Alanine racemase"/>
    <property type="match status" value="1"/>
</dbReference>
<feature type="binding site" evidence="5 7">
    <location>
        <position position="315"/>
    </location>
    <ligand>
        <name>substrate</name>
    </ligand>
</feature>
<dbReference type="GO" id="GO:0005829">
    <property type="term" value="C:cytosol"/>
    <property type="evidence" value="ECO:0007669"/>
    <property type="project" value="TreeGrafter"/>
</dbReference>
<comment type="caution">
    <text evidence="9">The sequence shown here is derived from an EMBL/GenBank/DDBJ whole genome shotgun (WGS) entry which is preliminary data.</text>
</comment>
<evidence type="ECO:0000256" key="7">
    <source>
        <dbReference type="PIRSR" id="PIRSR600821-52"/>
    </source>
</evidence>
<feature type="domain" description="Alanine racemase C-terminal" evidence="8">
    <location>
        <begin position="246"/>
        <end position="373"/>
    </location>
</feature>
<dbReference type="PANTHER" id="PTHR30511:SF0">
    <property type="entry name" value="ALANINE RACEMASE, CATABOLIC-RELATED"/>
    <property type="match status" value="1"/>
</dbReference>
<dbReference type="GO" id="GO:0030170">
    <property type="term" value="F:pyridoxal phosphate binding"/>
    <property type="evidence" value="ECO:0007669"/>
    <property type="project" value="UniProtKB-UniRule"/>
</dbReference>
<keyword evidence="10" id="KW-1185">Reference proteome</keyword>
<accession>A0A926EV37</accession>
<evidence type="ECO:0000256" key="4">
    <source>
        <dbReference type="ARBA" id="ARBA00023235"/>
    </source>
</evidence>
<keyword evidence="4 5" id="KW-0413">Isomerase</keyword>
<dbReference type="InterPro" id="IPR009006">
    <property type="entry name" value="Ala_racemase/Decarboxylase_C"/>
</dbReference>
<evidence type="ECO:0000256" key="2">
    <source>
        <dbReference type="ARBA" id="ARBA00001933"/>
    </source>
</evidence>
<feature type="binding site" evidence="5 7">
    <location>
        <position position="137"/>
    </location>
    <ligand>
        <name>substrate</name>
    </ligand>
</feature>
<dbReference type="InterPro" id="IPR011079">
    <property type="entry name" value="Ala_racemase_C"/>
</dbReference>
<dbReference type="PANTHER" id="PTHR30511">
    <property type="entry name" value="ALANINE RACEMASE"/>
    <property type="match status" value="1"/>
</dbReference>
<dbReference type="Proteomes" id="UP000601171">
    <property type="component" value="Unassembled WGS sequence"/>
</dbReference>
<dbReference type="NCBIfam" id="TIGR00492">
    <property type="entry name" value="alr"/>
    <property type="match status" value="1"/>
</dbReference>
<comment type="cofactor">
    <cofactor evidence="2 5 6">
        <name>pyridoxal 5'-phosphate</name>
        <dbReference type="ChEBI" id="CHEBI:597326"/>
    </cofactor>
</comment>
<protein>
    <recommendedName>
        <fullName evidence="5">Alanine racemase</fullName>
        <ecNumber evidence="5">5.1.1.1</ecNumber>
    </recommendedName>
</protein>
<dbReference type="AlphaFoldDB" id="A0A926EV37"/>
<evidence type="ECO:0000256" key="1">
    <source>
        <dbReference type="ARBA" id="ARBA00000316"/>
    </source>
</evidence>